<keyword evidence="1" id="KW-1133">Transmembrane helix</keyword>
<evidence type="ECO:0000313" key="2">
    <source>
        <dbReference type="EMBL" id="APE37648.1"/>
    </source>
</evidence>
<organism evidence="2 3">
    <name type="scientific">Nocardia mangyaensis</name>
    <dbReference type="NCBI Taxonomy" id="2213200"/>
    <lineage>
        <taxon>Bacteria</taxon>
        <taxon>Bacillati</taxon>
        <taxon>Actinomycetota</taxon>
        <taxon>Actinomycetes</taxon>
        <taxon>Mycobacteriales</taxon>
        <taxon>Nocardiaceae</taxon>
        <taxon>Nocardia</taxon>
    </lineage>
</organism>
<dbReference type="AlphaFoldDB" id="A0A1J0VZX7"/>
<sequence length="185" mass="19869">MRFVTQPGPFCRDCGTATYRRLTVESALMGWYGFVSVLVTPVILVQNIGAAKRIKQLSAPIPGSPRAPLDPGKPLVRRPGMLGLLIPVVIGPLLVWAFVAIEARSANSAEVGDCVVNLTGKTEDDRPKVEKVSCSDPAAMGKVVARVGGSRQFPSPAEDFLCSGHPTTEFVYTTDDFTLCLEPPR</sequence>
<protein>
    <submittedName>
        <fullName evidence="2">Uncharacterized protein</fullName>
    </submittedName>
</protein>
<dbReference type="KEGG" id="nsl:BOX37_31125"/>
<dbReference type="EMBL" id="CP018082">
    <property type="protein sequence ID" value="APE37648.1"/>
    <property type="molecule type" value="Genomic_DNA"/>
</dbReference>
<proteinExistence type="predicted"/>
<accession>A0A1J0VZX7</accession>
<dbReference type="Proteomes" id="UP000183810">
    <property type="component" value="Chromosome"/>
</dbReference>
<reference evidence="2" key="1">
    <citation type="submission" date="2016-11" db="EMBL/GenBank/DDBJ databases">
        <authorList>
            <person name="Jaros S."/>
            <person name="Januszkiewicz K."/>
            <person name="Wedrychowicz H."/>
        </authorList>
    </citation>
    <scope>NUCLEOTIDE SEQUENCE [LARGE SCALE GENOMIC DNA]</scope>
    <source>
        <strain evidence="2">Y48</strain>
    </source>
</reference>
<keyword evidence="3" id="KW-1185">Reference proteome</keyword>
<feature type="transmembrane region" description="Helical" evidence="1">
    <location>
        <begin position="82"/>
        <end position="101"/>
    </location>
</feature>
<evidence type="ECO:0000256" key="1">
    <source>
        <dbReference type="SAM" id="Phobius"/>
    </source>
</evidence>
<evidence type="ECO:0000313" key="3">
    <source>
        <dbReference type="Proteomes" id="UP000183810"/>
    </source>
</evidence>
<keyword evidence="1" id="KW-0472">Membrane</keyword>
<feature type="transmembrane region" description="Helical" evidence="1">
    <location>
        <begin position="29"/>
        <end position="48"/>
    </location>
</feature>
<keyword evidence="1" id="KW-0812">Transmembrane</keyword>
<name>A0A1J0VZX7_9NOCA</name>
<gene>
    <name evidence="2" type="ORF">BOX37_31125</name>
</gene>